<sequence length="89" mass="9321">RGQHGQAKPGLCPRKRAQSRAAACPNRCIDDRDCPGEHKCCFSGCGLACTPPDTGTALPALSDPHVQPTTALVFAQLPLPEPSMCPALL</sequence>
<dbReference type="FunFam" id="4.10.75.10:FF:000001">
    <property type="entry name" value="Anosmin 1"/>
    <property type="match status" value="1"/>
</dbReference>
<dbReference type="Pfam" id="PF00095">
    <property type="entry name" value="WAP"/>
    <property type="match status" value="1"/>
</dbReference>
<dbReference type="CDD" id="cd00199">
    <property type="entry name" value="WAP"/>
    <property type="match status" value="1"/>
</dbReference>
<evidence type="ECO:0000313" key="3">
    <source>
        <dbReference type="Proteomes" id="UP000694413"/>
    </source>
</evidence>
<accession>A0A8D2MD96</accession>
<name>A0A8D2MD96_ZONAL</name>
<dbReference type="PROSITE" id="PS51390">
    <property type="entry name" value="WAP"/>
    <property type="match status" value="1"/>
</dbReference>
<evidence type="ECO:0000313" key="2">
    <source>
        <dbReference type="Ensembl" id="ENSZALP00000004786.1"/>
    </source>
</evidence>
<organism evidence="2 3">
    <name type="scientific">Zonotrichia albicollis</name>
    <name type="common">White-throated sparrow</name>
    <name type="synonym">Fringilla albicollis</name>
    <dbReference type="NCBI Taxonomy" id="44394"/>
    <lineage>
        <taxon>Eukaryota</taxon>
        <taxon>Metazoa</taxon>
        <taxon>Chordata</taxon>
        <taxon>Craniata</taxon>
        <taxon>Vertebrata</taxon>
        <taxon>Euteleostomi</taxon>
        <taxon>Archelosauria</taxon>
        <taxon>Archosauria</taxon>
        <taxon>Dinosauria</taxon>
        <taxon>Saurischia</taxon>
        <taxon>Theropoda</taxon>
        <taxon>Coelurosauria</taxon>
        <taxon>Aves</taxon>
        <taxon>Neognathae</taxon>
        <taxon>Neoaves</taxon>
        <taxon>Telluraves</taxon>
        <taxon>Australaves</taxon>
        <taxon>Passeriformes</taxon>
        <taxon>Passerellidae</taxon>
        <taxon>Zonotrichia</taxon>
    </lineage>
</organism>
<dbReference type="Ensembl" id="ENSZALT00000007184.1">
    <property type="protein sequence ID" value="ENSZALP00000004786.1"/>
    <property type="gene ID" value="ENSZALG00000004469.1"/>
</dbReference>
<dbReference type="InterPro" id="IPR008197">
    <property type="entry name" value="WAP_dom"/>
</dbReference>
<dbReference type="GO" id="GO:0019731">
    <property type="term" value="P:antibacterial humoral response"/>
    <property type="evidence" value="ECO:0007669"/>
    <property type="project" value="TreeGrafter"/>
</dbReference>
<dbReference type="GO" id="GO:0005615">
    <property type="term" value="C:extracellular space"/>
    <property type="evidence" value="ECO:0007669"/>
    <property type="project" value="TreeGrafter"/>
</dbReference>
<dbReference type="PANTHER" id="PTHR19441:SF95">
    <property type="entry name" value="PERLWAPIN ISOFORM X1"/>
    <property type="match status" value="1"/>
</dbReference>
<reference evidence="2" key="2">
    <citation type="submission" date="2025-09" db="UniProtKB">
        <authorList>
            <consortium name="Ensembl"/>
        </authorList>
    </citation>
    <scope>IDENTIFICATION</scope>
</reference>
<dbReference type="GO" id="GO:0004867">
    <property type="term" value="F:serine-type endopeptidase inhibitor activity"/>
    <property type="evidence" value="ECO:0007669"/>
    <property type="project" value="TreeGrafter"/>
</dbReference>
<protein>
    <recommendedName>
        <fullName evidence="1">WAP domain-containing protein</fullName>
    </recommendedName>
</protein>
<dbReference type="AlphaFoldDB" id="A0A8D2MD96"/>
<dbReference type="InterPro" id="IPR036645">
    <property type="entry name" value="Elafin-like_sf"/>
</dbReference>
<dbReference type="PANTHER" id="PTHR19441">
    <property type="entry name" value="WHEY ACDIC PROTEIN WAP"/>
    <property type="match status" value="1"/>
</dbReference>
<feature type="domain" description="WAP" evidence="1">
    <location>
        <begin position="5"/>
        <end position="53"/>
    </location>
</feature>
<evidence type="ECO:0000259" key="1">
    <source>
        <dbReference type="PROSITE" id="PS51390"/>
    </source>
</evidence>
<proteinExistence type="predicted"/>
<dbReference type="InterPro" id="IPR050514">
    <property type="entry name" value="WAP_four-disulfide_core"/>
</dbReference>
<dbReference type="SMART" id="SM00217">
    <property type="entry name" value="WAP"/>
    <property type="match status" value="1"/>
</dbReference>
<dbReference type="Gene3D" id="4.10.75.10">
    <property type="entry name" value="Elafin-like"/>
    <property type="match status" value="1"/>
</dbReference>
<dbReference type="SUPFAM" id="SSF57256">
    <property type="entry name" value="Elafin-like"/>
    <property type="match status" value="1"/>
</dbReference>
<dbReference type="PRINTS" id="PR00003">
    <property type="entry name" value="4DISULPHCORE"/>
</dbReference>
<dbReference type="Proteomes" id="UP000694413">
    <property type="component" value="Unassembled WGS sequence"/>
</dbReference>
<keyword evidence="3" id="KW-1185">Reference proteome</keyword>
<reference evidence="2" key="1">
    <citation type="submission" date="2025-08" db="UniProtKB">
        <authorList>
            <consortium name="Ensembl"/>
        </authorList>
    </citation>
    <scope>IDENTIFICATION</scope>
</reference>
<dbReference type="GO" id="GO:0045087">
    <property type="term" value="P:innate immune response"/>
    <property type="evidence" value="ECO:0007669"/>
    <property type="project" value="TreeGrafter"/>
</dbReference>